<dbReference type="AlphaFoldDB" id="A0A0J6RSM7"/>
<organism evidence="1 2">
    <name type="scientific">Methylobacterium indicum</name>
    <dbReference type="NCBI Taxonomy" id="1775910"/>
    <lineage>
        <taxon>Bacteria</taxon>
        <taxon>Pseudomonadati</taxon>
        <taxon>Pseudomonadota</taxon>
        <taxon>Alphaproteobacteria</taxon>
        <taxon>Hyphomicrobiales</taxon>
        <taxon>Methylobacteriaceae</taxon>
        <taxon>Methylobacterium</taxon>
    </lineage>
</organism>
<proteinExistence type="predicted"/>
<name>A0A0J6RSM7_9HYPH</name>
<dbReference type="KEGG" id="mind:mvi_02500"/>
<protein>
    <submittedName>
        <fullName evidence="1">Uncharacterized protein</fullName>
    </submittedName>
</protein>
<evidence type="ECO:0000313" key="1">
    <source>
        <dbReference type="EMBL" id="BCM81789.1"/>
    </source>
</evidence>
<reference evidence="1" key="1">
    <citation type="submission" date="2020-11" db="EMBL/GenBank/DDBJ databases">
        <title>Complete genome sequence of a novel pathogenic Methylobacterium strain isolated from rice in Vietnam.</title>
        <authorList>
            <person name="Lai K."/>
            <person name="Okazaki S."/>
            <person name="Higashi K."/>
            <person name="Mori H."/>
            <person name="Toyoda A."/>
            <person name="Kurokawa K."/>
        </authorList>
    </citation>
    <scope>NUCLEOTIDE SEQUENCE</scope>
    <source>
        <strain evidence="1">VL1</strain>
    </source>
</reference>
<evidence type="ECO:0000313" key="2">
    <source>
        <dbReference type="Proteomes" id="UP000663508"/>
    </source>
</evidence>
<dbReference type="RefSeq" id="WP_048425666.1">
    <property type="nucleotide sequence ID" value="NZ_AP024145.1"/>
</dbReference>
<sequence>MRPGVKRLYLWSAAAALLAGGISSAAEAGCVRRVVNRSPYFAVASRNGGPSVGIPPHSSRAIRMLAPGRVDIAAHCAARGPRGRLVPVGPPVAQDSYTFTAVLDRCYYDLGLMGFGQGGTEPFVLNAPRQGDLTVGPFASACPPR</sequence>
<dbReference type="EMBL" id="AP024145">
    <property type="protein sequence ID" value="BCM81789.1"/>
    <property type="molecule type" value="Genomic_DNA"/>
</dbReference>
<accession>A0A0J6RSM7</accession>
<gene>
    <name evidence="1" type="ORF">mvi_02500</name>
</gene>
<dbReference type="Proteomes" id="UP000663508">
    <property type="component" value="Chromosome"/>
</dbReference>